<evidence type="ECO:0000313" key="2">
    <source>
        <dbReference type="Proteomes" id="UP000703269"/>
    </source>
</evidence>
<name>A0A9P3G9Y2_9APHY</name>
<reference evidence="1 2" key="1">
    <citation type="submission" date="2021-08" db="EMBL/GenBank/DDBJ databases">
        <title>Draft Genome Sequence of Phanerochaete sordida strain YK-624.</title>
        <authorList>
            <person name="Mori T."/>
            <person name="Dohra H."/>
            <person name="Suzuki T."/>
            <person name="Kawagishi H."/>
            <person name="Hirai H."/>
        </authorList>
    </citation>
    <scope>NUCLEOTIDE SEQUENCE [LARGE SCALE GENOMIC DNA]</scope>
    <source>
        <strain evidence="1 2">YK-624</strain>
    </source>
</reference>
<dbReference type="AlphaFoldDB" id="A0A9P3G9Y2"/>
<organism evidence="1 2">
    <name type="scientific">Phanerochaete sordida</name>
    <dbReference type="NCBI Taxonomy" id="48140"/>
    <lineage>
        <taxon>Eukaryota</taxon>
        <taxon>Fungi</taxon>
        <taxon>Dikarya</taxon>
        <taxon>Basidiomycota</taxon>
        <taxon>Agaricomycotina</taxon>
        <taxon>Agaricomycetes</taxon>
        <taxon>Polyporales</taxon>
        <taxon>Phanerochaetaceae</taxon>
        <taxon>Phanerochaete</taxon>
    </lineage>
</organism>
<dbReference type="OrthoDB" id="2786563at2759"/>
<comment type="caution">
    <text evidence="1">The sequence shown here is derived from an EMBL/GenBank/DDBJ whole genome shotgun (WGS) entry which is preliminary data.</text>
</comment>
<gene>
    <name evidence="1" type="ORF">PsYK624_080940</name>
</gene>
<evidence type="ECO:0000313" key="1">
    <source>
        <dbReference type="EMBL" id="GJE91942.1"/>
    </source>
</evidence>
<proteinExistence type="predicted"/>
<evidence type="ECO:0008006" key="3">
    <source>
        <dbReference type="Google" id="ProtNLM"/>
    </source>
</evidence>
<sequence length="270" mass="31143">MSDQFPEELLREILSHALLVSPVHFFGFPRDGRISRRPPPRHSQLLLVSKRWNRVGTPLLYESLEVSWWGETAKIASVLRARPELGRAVRCLRLEERFGKDMVHIAKHTPNVHSLYINIRAIRPGDTVSGVPKALPLWNPVSLYLEEQNFRDNASSVKARKCLYAHIGEKWAALRTLALSDFSAYKITKDTLGETLVKSIVEEFNCDSHDVQQYLIKEGHMEKILNSRIRRVVCRGLRDEEDIRKQLEDHGLAAEARKFSFVHSSTRDKW</sequence>
<protein>
    <recommendedName>
        <fullName evidence="3">F-box domain-containing protein</fullName>
    </recommendedName>
</protein>
<keyword evidence="2" id="KW-1185">Reference proteome</keyword>
<dbReference type="Proteomes" id="UP000703269">
    <property type="component" value="Unassembled WGS sequence"/>
</dbReference>
<dbReference type="EMBL" id="BPQB01000023">
    <property type="protein sequence ID" value="GJE91942.1"/>
    <property type="molecule type" value="Genomic_DNA"/>
</dbReference>
<accession>A0A9P3G9Y2</accession>